<reference evidence="6" key="1">
    <citation type="journal article" date="2020" name="Stud. Mycol.">
        <title>101 Dothideomycetes genomes: a test case for predicting lifestyles and emergence of pathogens.</title>
        <authorList>
            <person name="Haridas S."/>
            <person name="Albert R."/>
            <person name="Binder M."/>
            <person name="Bloem J."/>
            <person name="Labutti K."/>
            <person name="Salamov A."/>
            <person name="Andreopoulos B."/>
            <person name="Baker S."/>
            <person name="Barry K."/>
            <person name="Bills G."/>
            <person name="Bluhm B."/>
            <person name="Cannon C."/>
            <person name="Castanera R."/>
            <person name="Culley D."/>
            <person name="Daum C."/>
            <person name="Ezra D."/>
            <person name="Gonzalez J."/>
            <person name="Henrissat B."/>
            <person name="Kuo A."/>
            <person name="Liang C."/>
            <person name="Lipzen A."/>
            <person name="Lutzoni F."/>
            <person name="Magnuson J."/>
            <person name="Mondo S."/>
            <person name="Nolan M."/>
            <person name="Ohm R."/>
            <person name="Pangilinan J."/>
            <person name="Park H.-J."/>
            <person name="Ramirez L."/>
            <person name="Alfaro M."/>
            <person name="Sun H."/>
            <person name="Tritt A."/>
            <person name="Yoshinaga Y."/>
            <person name="Zwiers L.-H."/>
            <person name="Turgeon B."/>
            <person name="Goodwin S."/>
            <person name="Spatafora J."/>
            <person name="Crous P."/>
            <person name="Grigoriev I."/>
        </authorList>
    </citation>
    <scope>NUCLEOTIDE SEQUENCE</scope>
    <source>
        <strain evidence="6">Tuck. ex Michener</strain>
    </source>
</reference>
<dbReference type="Gene3D" id="3.40.462.20">
    <property type="match status" value="1"/>
</dbReference>
<name>A0A6A6GW86_VIRVR</name>
<dbReference type="PROSITE" id="PS51387">
    <property type="entry name" value="FAD_PCMH"/>
    <property type="match status" value="1"/>
</dbReference>
<dbReference type="GO" id="GO:0071949">
    <property type="term" value="F:FAD binding"/>
    <property type="evidence" value="ECO:0007669"/>
    <property type="project" value="InterPro"/>
</dbReference>
<dbReference type="Pfam" id="PF01565">
    <property type="entry name" value="FAD_binding_4"/>
    <property type="match status" value="1"/>
</dbReference>
<feature type="non-terminal residue" evidence="6">
    <location>
        <position position="1"/>
    </location>
</feature>
<dbReference type="InterPro" id="IPR016167">
    <property type="entry name" value="FAD-bd_PCMH_sub1"/>
</dbReference>
<keyword evidence="7" id="KW-1185">Reference proteome</keyword>
<dbReference type="InterPro" id="IPR016166">
    <property type="entry name" value="FAD-bd_PCMH"/>
</dbReference>
<keyword evidence="2" id="KW-0285">Flavoprotein</keyword>
<dbReference type="InterPro" id="IPR016169">
    <property type="entry name" value="FAD-bd_PCMH_sub2"/>
</dbReference>
<keyword evidence="4" id="KW-0560">Oxidoreductase</keyword>
<dbReference type="Gene3D" id="3.30.43.10">
    <property type="entry name" value="Uridine Diphospho-n-acetylenolpyruvylglucosamine Reductase, domain 2"/>
    <property type="match status" value="1"/>
</dbReference>
<keyword evidence="3" id="KW-0274">FAD</keyword>
<dbReference type="Proteomes" id="UP000800092">
    <property type="component" value="Unassembled WGS sequence"/>
</dbReference>
<sequence length="439" mass="48197">SPKSAILTAADPGFRESLSRWSSIDLNVPDVVVQPISEADVVTTIQEAVAAKVPFVPACGGHSLWSTIENGLIIDLSRYKGIATDTSQHTVTIKGGVVMKELQLALAQASQFTTVGNGNTVGIIPYCVGGGISSYTPLIGYACENIVSARVVVVEVSSARNTDLLWAIRGAGQVFGLVTEIVMRTYDLSSMGNSGVRQLGMLTYPSSRAMEVCEVLAKVISGSDRPSAGHFMIVQGSSKEHVCNVAPQFFGTRPEFQRAFQPLADLEPDSNMDMPSTFDVHSDHLYSMCLKGDFKRFSQIGLAVLHPENFGSLVKLHKELLETCPGAEKSVFSLEWHTPTPDKGARENPTSFGLKGVDIWLNILTWYTDSGLHDKVQEFERKACEIMRSDIIPEAYVTYTNTSRDEPIENRYKDPGAVNRLKELKRRWDPTGVFNRNFL</sequence>
<evidence type="ECO:0000256" key="4">
    <source>
        <dbReference type="ARBA" id="ARBA00023002"/>
    </source>
</evidence>
<evidence type="ECO:0000313" key="7">
    <source>
        <dbReference type="Proteomes" id="UP000800092"/>
    </source>
</evidence>
<dbReference type="InterPro" id="IPR036318">
    <property type="entry name" value="FAD-bd_PCMH-like_sf"/>
</dbReference>
<dbReference type="AlphaFoldDB" id="A0A6A6GW86"/>
<dbReference type="EMBL" id="ML991852">
    <property type="protein sequence ID" value="KAF2229868.1"/>
    <property type="molecule type" value="Genomic_DNA"/>
</dbReference>
<dbReference type="PANTHER" id="PTHR42973">
    <property type="entry name" value="BINDING OXIDOREDUCTASE, PUTATIVE (AFU_ORTHOLOGUE AFUA_1G17690)-RELATED"/>
    <property type="match status" value="1"/>
</dbReference>
<evidence type="ECO:0000313" key="6">
    <source>
        <dbReference type="EMBL" id="KAF2229868.1"/>
    </source>
</evidence>
<feature type="domain" description="FAD-binding PCMH-type" evidence="5">
    <location>
        <begin position="25"/>
        <end position="188"/>
    </location>
</feature>
<evidence type="ECO:0000259" key="5">
    <source>
        <dbReference type="PROSITE" id="PS51387"/>
    </source>
</evidence>
<dbReference type="PANTHER" id="PTHR42973:SF7">
    <property type="entry name" value="FAD-BINDING PCMH-TYPE DOMAIN-CONTAINING PROTEIN"/>
    <property type="match status" value="1"/>
</dbReference>
<dbReference type="InterPro" id="IPR006094">
    <property type="entry name" value="Oxid_FAD_bind_N"/>
</dbReference>
<dbReference type="Gene3D" id="3.30.465.10">
    <property type="match status" value="1"/>
</dbReference>
<organism evidence="6 7">
    <name type="scientific">Viridothelium virens</name>
    <name type="common">Speckled blister lichen</name>
    <name type="synonym">Trypethelium virens</name>
    <dbReference type="NCBI Taxonomy" id="1048519"/>
    <lineage>
        <taxon>Eukaryota</taxon>
        <taxon>Fungi</taxon>
        <taxon>Dikarya</taxon>
        <taxon>Ascomycota</taxon>
        <taxon>Pezizomycotina</taxon>
        <taxon>Dothideomycetes</taxon>
        <taxon>Dothideomycetes incertae sedis</taxon>
        <taxon>Trypetheliales</taxon>
        <taxon>Trypetheliaceae</taxon>
        <taxon>Viridothelium</taxon>
    </lineage>
</organism>
<dbReference type="SUPFAM" id="SSF56176">
    <property type="entry name" value="FAD-binding/transporter-associated domain-like"/>
    <property type="match status" value="1"/>
</dbReference>
<evidence type="ECO:0000256" key="2">
    <source>
        <dbReference type="ARBA" id="ARBA00022630"/>
    </source>
</evidence>
<evidence type="ECO:0000256" key="1">
    <source>
        <dbReference type="ARBA" id="ARBA00005466"/>
    </source>
</evidence>
<gene>
    <name evidence="6" type="ORF">EV356DRAFT_455004</name>
</gene>
<protein>
    <submittedName>
        <fullName evidence="6">FAD-binding domain-containing protein</fullName>
    </submittedName>
</protein>
<accession>A0A6A6GW86</accession>
<dbReference type="GO" id="GO:0016491">
    <property type="term" value="F:oxidoreductase activity"/>
    <property type="evidence" value="ECO:0007669"/>
    <property type="project" value="UniProtKB-KW"/>
</dbReference>
<dbReference type="InterPro" id="IPR050416">
    <property type="entry name" value="FAD-linked_Oxidoreductase"/>
</dbReference>
<evidence type="ECO:0000256" key="3">
    <source>
        <dbReference type="ARBA" id="ARBA00022827"/>
    </source>
</evidence>
<comment type="similarity">
    <text evidence="1">Belongs to the oxygen-dependent FAD-linked oxidoreductase family.</text>
</comment>
<proteinExistence type="inferred from homology"/>
<dbReference type="OrthoDB" id="415825at2759"/>